<evidence type="ECO:0000259" key="1">
    <source>
        <dbReference type="PROSITE" id="PS50878"/>
    </source>
</evidence>
<organism evidence="2 3">
    <name type="scientific">Tanacetum coccineum</name>
    <dbReference type="NCBI Taxonomy" id="301880"/>
    <lineage>
        <taxon>Eukaryota</taxon>
        <taxon>Viridiplantae</taxon>
        <taxon>Streptophyta</taxon>
        <taxon>Embryophyta</taxon>
        <taxon>Tracheophyta</taxon>
        <taxon>Spermatophyta</taxon>
        <taxon>Magnoliopsida</taxon>
        <taxon>eudicotyledons</taxon>
        <taxon>Gunneridae</taxon>
        <taxon>Pentapetalae</taxon>
        <taxon>asterids</taxon>
        <taxon>campanulids</taxon>
        <taxon>Asterales</taxon>
        <taxon>Asteraceae</taxon>
        <taxon>Asteroideae</taxon>
        <taxon>Anthemideae</taxon>
        <taxon>Anthemidinae</taxon>
        <taxon>Tanacetum</taxon>
    </lineage>
</organism>
<reference evidence="2" key="1">
    <citation type="journal article" date="2022" name="Int. J. Mol. Sci.">
        <title>Draft Genome of Tanacetum Coccineum: Genomic Comparison of Closely Related Tanacetum-Family Plants.</title>
        <authorList>
            <person name="Yamashiro T."/>
            <person name="Shiraishi A."/>
            <person name="Nakayama K."/>
            <person name="Satake H."/>
        </authorList>
    </citation>
    <scope>NUCLEOTIDE SEQUENCE</scope>
</reference>
<evidence type="ECO:0000313" key="2">
    <source>
        <dbReference type="EMBL" id="GJT87061.1"/>
    </source>
</evidence>
<proteinExistence type="predicted"/>
<dbReference type="PANTHER" id="PTHR46890">
    <property type="entry name" value="NON-LTR RETROLELEMENT REVERSE TRANSCRIPTASE-LIKE PROTEIN-RELATED"/>
    <property type="match status" value="1"/>
</dbReference>
<dbReference type="InterPro" id="IPR052343">
    <property type="entry name" value="Retrotransposon-Effector_Assoc"/>
</dbReference>
<dbReference type="InterPro" id="IPR000477">
    <property type="entry name" value="RT_dom"/>
</dbReference>
<evidence type="ECO:0000313" key="3">
    <source>
        <dbReference type="Proteomes" id="UP001151760"/>
    </source>
</evidence>
<name>A0ABQ5HGN0_9ASTR</name>
<reference evidence="2" key="2">
    <citation type="submission" date="2022-01" db="EMBL/GenBank/DDBJ databases">
        <authorList>
            <person name="Yamashiro T."/>
            <person name="Shiraishi A."/>
            <person name="Satake H."/>
            <person name="Nakayama K."/>
        </authorList>
    </citation>
    <scope>NUCLEOTIDE SEQUENCE</scope>
</reference>
<dbReference type="Pfam" id="PF00078">
    <property type="entry name" value="RVT_1"/>
    <property type="match status" value="1"/>
</dbReference>
<dbReference type="Proteomes" id="UP001151760">
    <property type="component" value="Unassembled WGS sequence"/>
</dbReference>
<gene>
    <name evidence="2" type="ORF">Tco_1068778</name>
</gene>
<dbReference type="PROSITE" id="PS50878">
    <property type="entry name" value="RT_POL"/>
    <property type="match status" value="1"/>
</dbReference>
<dbReference type="PANTHER" id="PTHR46890:SF50">
    <property type="entry name" value="RNA-DIRECTED DNA POLYMERASE, EUKARYOTA, REVERSE TRANSCRIPTASE ZINC-BINDING DOMAIN PROTEIN-RELATED"/>
    <property type="match status" value="1"/>
</dbReference>
<dbReference type="InterPro" id="IPR043502">
    <property type="entry name" value="DNA/RNA_pol_sf"/>
</dbReference>
<feature type="domain" description="Reverse transcriptase" evidence="1">
    <location>
        <begin position="67"/>
        <end position="342"/>
    </location>
</feature>
<sequence length="373" mass="42029">MTSISIKVNLDVILCNSIDVTRVLNSNIIAVWDCSSSKSPGPDGLNFKFIKRYWAIIRFEFFNFIKYFEKFGCLARGCNASFIVLIQENSDPVDLGDYRPISLIGCMYKVLSKLLSRRLCKVIHKLIRPNQTAFLSGRQILDGILIANEIVNYAKKEKLKLLLFKVDFEKAFDSVNRKFLIDIMSQMGFSAKWCKWIHACLSSASISVLINGSPSKEFSMERGLRQGDPLSPFLFLIIAEALQVMMTESCNNGIFKGLFLAKNDTNISLLQYADDAIFFGEWSKTNALCLVNILKCFHDISVIIAINLDTSSDNNTSEKIDYDSPEYRGPPKSLLKWYGYLSDEYKDKGGNKSDAKPSFSDISKAKACMLAKA</sequence>
<dbReference type="EMBL" id="BQNB010019604">
    <property type="protein sequence ID" value="GJT87061.1"/>
    <property type="molecule type" value="Genomic_DNA"/>
</dbReference>
<protein>
    <submittedName>
        <fullName evidence="2">Cysteine-rich receptor-like protein kinase</fullName>
    </submittedName>
</protein>
<dbReference type="CDD" id="cd01650">
    <property type="entry name" value="RT_nLTR_like"/>
    <property type="match status" value="1"/>
</dbReference>
<keyword evidence="3" id="KW-1185">Reference proteome</keyword>
<dbReference type="SUPFAM" id="SSF56672">
    <property type="entry name" value="DNA/RNA polymerases"/>
    <property type="match status" value="1"/>
</dbReference>
<accession>A0ABQ5HGN0</accession>
<comment type="caution">
    <text evidence="2">The sequence shown here is derived from an EMBL/GenBank/DDBJ whole genome shotgun (WGS) entry which is preliminary data.</text>
</comment>